<dbReference type="Gene3D" id="3.10.20.310">
    <property type="entry name" value="membrane protein fhac"/>
    <property type="match status" value="1"/>
</dbReference>
<evidence type="ECO:0000256" key="4">
    <source>
        <dbReference type="SAM" id="SignalP"/>
    </source>
</evidence>
<evidence type="ECO:0000259" key="6">
    <source>
        <dbReference type="Pfam" id="PF08479"/>
    </source>
</evidence>
<evidence type="ECO:0000259" key="5">
    <source>
        <dbReference type="Pfam" id="PF03865"/>
    </source>
</evidence>
<dbReference type="InterPro" id="IPR051544">
    <property type="entry name" value="TPS_OM_transporter"/>
</dbReference>
<dbReference type="EMBL" id="CP015225">
    <property type="protein sequence ID" value="AMZ72553.1"/>
    <property type="molecule type" value="Genomic_DNA"/>
</dbReference>
<dbReference type="PANTHER" id="PTHR34597:SF1">
    <property type="entry name" value="HEME_HEMOPEXIN TRANSPORTER PROTEIN HUXB"/>
    <property type="match status" value="1"/>
</dbReference>
<evidence type="ECO:0008006" key="9">
    <source>
        <dbReference type="Google" id="ProtNLM"/>
    </source>
</evidence>
<evidence type="ECO:0000313" key="8">
    <source>
        <dbReference type="Proteomes" id="UP000076083"/>
    </source>
</evidence>
<dbReference type="Pfam" id="PF08479">
    <property type="entry name" value="POTRA_2"/>
    <property type="match status" value="1"/>
</dbReference>
<feature type="domain" description="Haemolysin activator HlyB C-terminal" evidence="5">
    <location>
        <begin position="208"/>
        <end position="514"/>
    </location>
</feature>
<sequence length="554" mass="60202">MHNKLMSCAAGLALLSTSPAWAATLPARPIPDAGRILQELPIPQQELPQSIRLDIDAPQPEQEKVGGAKVQLNAVHFTDNTRIDEASLQRVVAPAIGRAHDLDELREVARQVTLYYREQGYPFARAYLPAQRMANGELTIAVIEGRYGKVTATNDDAKLAAQAQPFLGDLQPGDVIERDRLERSILVLSDLPGVAVRPVIRPGEALGTGDLDAKVSKTEAFEGKATLDNHGNRYSGRNRLTVQGDWNSPLMLGDRLSAAVMATDEDLYFGSLGYSMPLGTSGLRGNVGYAQSAYDLGAEFADLGATGTAEVSSIGLSYPLLRSNQANLMLAGQYQHKELEDKYEVLGLSFEKSSNTLPISLQFDVRDTVLGGGITYGGATLTYGDLKLDSALREGDRQTAQTEGNFSKVNVDLARLQALPANFTLFARFLGQWSNDNLDSSEDFSLGGIDGVRAYPQSEGSGDEGMLTQIELRYPIDKLTPYLFWDAGKVRINHNEWADEENTRSISGGGVGLRAQYGQLSFDATVAWRHSGGEAQSDTRQENPQLLAQIGYQF</sequence>
<evidence type="ECO:0000313" key="7">
    <source>
        <dbReference type="EMBL" id="AMZ72553.1"/>
    </source>
</evidence>
<evidence type="ECO:0000256" key="1">
    <source>
        <dbReference type="ARBA" id="ARBA00022452"/>
    </source>
</evidence>
<dbReference type="RefSeq" id="WP_063322875.1">
    <property type="nucleotide sequence ID" value="NZ_CP015225.1"/>
</dbReference>
<feature type="signal peptide" evidence="4">
    <location>
        <begin position="1"/>
        <end position="22"/>
    </location>
</feature>
<dbReference type="GO" id="GO:0098046">
    <property type="term" value="C:type V protein secretion system complex"/>
    <property type="evidence" value="ECO:0007669"/>
    <property type="project" value="TreeGrafter"/>
</dbReference>
<keyword evidence="4" id="KW-0732">Signal</keyword>
<keyword evidence="2" id="KW-0812">Transmembrane</keyword>
<feature type="domain" description="Polypeptide-transport-associated ShlB-type" evidence="6">
    <location>
        <begin position="71"/>
        <end position="145"/>
    </location>
</feature>
<reference evidence="7 8" key="2">
    <citation type="journal article" date="2018" name="Nature">
        <title>Mutant phenotypes for thousands of bacterial genes of unknown function.</title>
        <authorList>
            <person name="Price M.N."/>
            <person name="Wetmore K.M."/>
            <person name="Waters R.J."/>
            <person name="Callaghan M."/>
            <person name="Ray J."/>
            <person name="Liu H."/>
            <person name="Kuehl J.V."/>
            <person name="Melnyk R.A."/>
            <person name="Lamson J.S."/>
            <person name="Suh Y."/>
            <person name="Carlson H.K."/>
            <person name="Esquivel Z."/>
            <person name="Sadeeshkumar H."/>
            <person name="Chakraborty R."/>
            <person name="Zane G.M."/>
            <person name="Rubin B.E."/>
            <person name="Wall J.D."/>
            <person name="Visel A."/>
            <person name="Bristow J."/>
            <person name="Blow M.J."/>
            <person name="Arkin A.P."/>
            <person name="Deutschbauer A.M."/>
        </authorList>
    </citation>
    <scope>NUCLEOTIDE SEQUENCE [LARGE SCALE GENOMIC DNA]</scope>
    <source>
        <strain evidence="7 8">FW300-N2E2</strain>
    </source>
</reference>
<feature type="chain" id="PRO_5007870003" description="Hemolysin activation/secretion protein" evidence="4">
    <location>
        <begin position="23"/>
        <end position="554"/>
    </location>
</feature>
<dbReference type="AlphaFoldDB" id="A0A165ZE43"/>
<dbReference type="Proteomes" id="UP000076083">
    <property type="component" value="Chromosome"/>
</dbReference>
<keyword evidence="1" id="KW-1134">Transmembrane beta strand</keyword>
<accession>A0A165ZE43</accession>
<evidence type="ECO:0000256" key="2">
    <source>
        <dbReference type="ARBA" id="ARBA00022692"/>
    </source>
</evidence>
<keyword evidence="3" id="KW-0998">Cell outer membrane</keyword>
<dbReference type="PANTHER" id="PTHR34597">
    <property type="entry name" value="SLR1661 PROTEIN"/>
    <property type="match status" value="1"/>
</dbReference>
<dbReference type="Gene3D" id="2.40.160.50">
    <property type="entry name" value="membrane protein fhac: a member of the omp85/tpsb transporter family"/>
    <property type="match status" value="1"/>
</dbReference>
<proteinExistence type="predicted"/>
<protein>
    <recommendedName>
        <fullName evidence="9">Hemolysin activation/secretion protein</fullName>
    </recommendedName>
</protein>
<dbReference type="InterPro" id="IPR013686">
    <property type="entry name" value="Polypept-transport_assoc_ShlB"/>
</dbReference>
<gene>
    <name evidence="7" type="ORF">TK06_16090</name>
</gene>
<dbReference type="Pfam" id="PF03865">
    <property type="entry name" value="ShlB"/>
    <property type="match status" value="1"/>
</dbReference>
<evidence type="ECO:0000256" key="3">
    <source>
        <dbReference type="ARBA" id="ARBA00023237"/>
    </source>
</evidence>
<dbReference type="InterPro" id="IPR005565">
    <property type="entry name" value="Hemolysn_activator_HlyB_C"/>
</dbReference>
<keyword evidence="1" id="KW-0472">Membrane</keyword>
<dbReference type="GO" id="GO:0008320">
    <property type="term" value="F:protein transmembrane transporter activity"/>
    <property type="evidence" value="ECO:0007669"/>
    <property type="project" value="TreeGrafter"/>
</dbReference>
<name>A0A165ZE43_PSEFL</name>
<organism evidence="7 8">
    <name type="scientific">Pseudomonas fluorescens</name>
    <dbReference type="NCBI Taxonomy" id="294"/>
    <lineage>
        <taxon>Bacteria</taxon>
        <taxon>Pseudomonadati</taxon>
        <taxon>Pseudomonadota</taxon>
        <taxon>Gammaproteobacteria</taxon>
        <taxon>Pseudomonadales</taxon>
        <taxon>Pseudomonadaceae</taxon>
        <taxon>Pseudomonas</taxon>
    </lineage>
</organism>
<dbReference type="GO" id="GO:0046819">
    <property type="term" value="P:protein secretion by the type V secretion system"/>
    <property type="evidence" value="ECO:0007669"/>
    <property type="project" value="TreeGrafter"/>
</dbReference>
<reference evidence="8" key="1">
    <citation type="submission" date="2016-04" db="EMBL/GenBank/DDBJ databases">
        <authorList>
            <person name="Ray J."/>
            <person name="Price M."/>
            <person name="Deutschbauer A."/>
        </authorList>
    </citation>
    <scope>NUCLEOTIDE SEQUENCE [LARGE SCALE GENOMIC DNA]</scope>
    <source>
        <strain evidence="8">FW300-N2E2</strain>
    </source>
</reference>